<sequence length="57" mass="6876">MKWMFYREANNITIEERLHIATSALLRIIEYDGEDFEDDYFGMKEIAQEAFNKIINK</sequence>
<accession>A0ABV5BX99</accession>
<keyword evidence="2" id="KW-1185">Reference proteome</keyword>
<name>A0ABV5BX99_9BACL</name>
<dbReference type="EMBL" id="JBHIRY010000001">
    <property type="protein sequence ID" value="MFB5758935.1"/>
    <property type="molecule type" value="Genomic_DNA"/>
</dbReference>
<evidence type="ECO:0000313" key="2">
    <source>
        <dbReference type="Proteomes" id="UP001580430"/>
    </source>
</evidence>
<organism evidence="1 2">
    <name type="scientific">Paenibacillus medicaginis</name>
    <dbReference type="NCBI Taxonomy" id="1470560"/>
    <lineage>
        <taxon>Bacteria</taxon>
        <taxon>Bacillati</taxon>
        <taxon>Bacillota</taxon>
        <taxon>Bacilli</taxon>
        <taxon>Bacillales</taxon>
        <taxon>Paenibacillaceae</taxon>
        <taxon>Paenibacillus</taxon>
    </lineage>
</organism>
<reference evidence="1 2" key="1">
    <citation type="submission" date="2024-09" db="EMBL/GenBank/DDBJ databases">
        <title>Paenibacillus zeirhizospherea sp. nov., isolated from surface of the maize (Zea mays) roots in a horticulture field, Hungary.</title>
        <authorList>
            <person name="Marton D."/>
            <person name="Farkas M."/>
            <person name="Bedics A."/>
            <person name="Toth E."/>
            <person name="Tancsics A."/>
            <person name="Boka K."/>
            <person name="Marati G."/>
            <person name="Kriszt B."/>
            <person name="Cserhati M."/>
        </authorList>
    </citation>
    <scope>NUCLEOTIDE SEQUENCE [LARGE SCALE GENOMIC DNA]</scope>
    <source>
        <strain evidence="1 2">JCM 18446</strain>
    </source>
</reference>
<proteinExistence type="predicted"/>
<protein>
    <submittedName>
        <fullName evidence="1">Uncharacterized protein</fullName>
    </submittedName>
</protein>
<dbReference type="Proteomes" id="UP001580430">
    <property type="component" value="Unassembled WGS sequence"/>
</dbReference>
<evidence type="ECO:0000313" key="1">
    <source>
        <dbReference type="EMBL" id="MFB5758935.1"/>
    </source>
</evidence>
<comment type="caution">
    <text evidence="1">The sequence shown here is derived from an EMBL/GenBank/DDBJ whole genome shotgun (WGS) entry which is preliminary data.</text>
</comment>
<gene>
    <name evidence="1" type="ORF">ACE5LO_00880</name>
</gene>
<dbReference type="RefSeq" id="WP_375518187.1">
    <property type="nucleotide sequence ID" value="NZ_JBHIRY010000001.1"/>
</dbReference>